<feature type="domain" description="DUF2207" evidence="3">
    <location>
        <begin position="47"/>
        <end position="231"/>
    </location>
</feature>
<keyword evidence="2" id="KW-0472">Membrane</keyword>
<evidence type="ECO:0000313" key="6">
    <source>
        <dbReference type="Proteomes" id="UP001500556"/>
    </source>
</evidence>
<proteinExistence type="predicted"/>
<dbReference type="InterPro" id="IPR048389">
    <property type="entry name" value="YciQ-like_C"/>
</dbReference>
<feature type="domain" description="Predicted membrane protein YciQ-like C-terminal" evidence="4">
    <location>
        <begin position="327"/>
        <end position="568"/>
    </location>
</feature>
<feature type="transmembrane region" description="Helical" evidence="2">
    <location>
        <begin position="265"/>
        <end position="289"/>
    </location>
</feature>
<dbReference type="Pfam" id="PF20990">
    <property type="entry name" value="DUF2207_C"/>
    <property type="match status" value="1"/>
</dbReference>
<protein>
    <recommendedName>
        <fullName evidence="7">DUF2207 domain-containing protein</fullName>
    </recommendedName>
</protein>
<keyword evidence="2" id="KW-1133">Transmembrane helix</keyword>
<accession>A0ABP8Y9L7</accession>
<reference evidence="6" key="1">
    <citation type="journal article" date="2019" name="Int. J. Syst. Evol. Microbiol.">
        <title>The Global Catalogue of Microorganisms (GCM) 10K type strain sequencing project: providing services to taxonomists for standard genome sequencing and annotation.</title>
        <authorList>
            <consortium name="The Broad Institute Genomics Platform"/>
            <consortium name="The Broad Institute Genome Sequencing Center for Infectious Disease"/>
            <person name="Wu L."/>
            <person name="Ma J."/>
        </authorList>
    </citation>
    <scope>NUCLEOTIDE SEQUENCE [LARGE SCALE GENOMIC DNA]</scope>
    <source>
        <strain evidence="6">JCM 18961</strain>
    </source>
</reference>
<dbReference type="EMBL" id="BAABLO010000011">
    <property type="protein sequence ID" value="GAA4723967.1"/>
    <property type="molecule type" value="Genomic_DNA"/>
</dbReference>
<name>A0ABP8Y9L7_9MICO</name>
<feature type="region of interest" description="Disordered" evidence="1">
    <location>
        <begin position="618"/>
        <end position="645"/>
    </location>
</feature>
<dbReference type="Pfam" id="PF09972">
    <property type="entry name" value="DUF2207"/>
    <property type="match status" value="1"/>
</dbReference>
<dbReference type="RefSeq" id="WP_345503340.1">
    <property type="nucleotide sequence ID" value="NZ_BAABLO010000011.1"/>
</dbReference>
<evidence type="ECO:0000256" key="1">
    <source>
        <dbReference type="SAM" id="MobiDB-lite"/>
    </source>
</evidence>
<dbReference type="Proteomes" id="UP001500556">
    <property type="component" value="Unassembled WGS sequence"/>
</dbReference>
<organism evidence="5 6">
    <name type="scientific">Pedococcus ginsenosidimutans</name>
    <dbReference type="NCBI Taxonomy" id="490570"/>
    <lineage>
        <taxon>Bacteria</taxon>
        <taxon>Bacillati</taxon>
        <taxon>Actinomycetota</taxon>
        <taxon>Actinomycetes</taxon>
        <taxon>Micrococcales</taxon>
        <taxon>Intrasporangiaceae</taxon>
        <taxon>Pedococcus</taxon>
    </lineage>
</organism>
<keyword evidence="6" id="KW-1185">Reference proteome</keyword>
<keyword evidence="2" id="KW-0812">Transmembrane</keyword>
<evidence type="ECO:0000259" key="4">
    <source>
        <dbReference type="Pfam" id="PF20990"/>
    </source>
</evidence>
<gene>
    <name evidence="5" type="ORF">GCM10025782_22430</name>
</gene>
<evidence type="ECO:0000259" key="3">
    <source>
        <dbReference type="Pfam" id="PF09972"/>
    </source>
</evidence>
<sequence>MSQLGGTVRRGGRRREPAAVAALVLALAALVLGGASATAASSDDYASSFHVDFTIKQDGSVDVAETIAWHFPDGEARHGIERYVVVRAGYQDRENTYREYPISKVSASSPSGAPSDVSVSDAADGASVRIRVGNPDQTVSGTQRYVVRYTLEAIVNGFPDHAELYYNLVGSANDALYENVSASVTGPGPADRAECFYGELGSTDRCTATPGATAQFSAPRVEPGQGVSILASLPRDGFGALEPVLHEGEVSSDGGVVTTQTSRALGALALGTGAALPLLAAGLMGTLVYTRGRDEQYAGLTPGLAPGAGESAPVVRGGKRVTAVQFTPPQGVQPGLVGTVIDETANTVDVSATLVDLAVRGYLTIEETEKGAFRSKDWQLTRTAPTAEQARTPLQPYEEALLNGVFSTASSVRLSSLKNHFKPTLSRVQGLMYDEVVRRGWFRRSPAAQRGAWTTLGSLMIFGPIFASVWLGGAVSRLGAGSGSPVPPGFALAGGCALAGAIVVFLGRRMAARTAAGSAVLAQSEGFKQYLVTAEAAQIRWEEAQDVFSRYLPYAIVFGVASQWAATFEKVAEAAAAAGHVVTPPLWYLGGNFGSFSGIADGMDSFATTAGGTFTSTPGSSGGSGFSAGGGFSGGGGGGSSGGSW</sequence>
<evidence type="ECO:0000256" key="2">
    <source>
        <dbReference type="SAM" id="Phobius"/>
    </source>
</evidence>
<dbReference type="InterPro" id="IPR018702">
    <property type="entry name" value="DUF2207"/>
</dbReference>
<evidence type="ECO:0008006" key="7">
    <source>
        <dbReference type="Google" id="ProtNLM"/>
    </source>
</evidence>
<feature type="transmembrane region" description="Helical" evidence="2">
    <location>
        <begin position="490"/>
        <end position="507"/>
    </location>
</feature>
<evidence type="ECO:0000313" key="5">
    <source>
        <dbReference type="EMBL" id="GAA4723967.1"/>
    </source>
</evidence>
<comment type="caution">
    <text evidence="5">The sequence shown here is derived from an EMBL/GenBank/DDBJ whole genome shotgun (WGS) entry which is preliminary data.</text>
</comment>
<feature type="compositionally biased region" description="Gly residues" evidence="1">
    <location>
        <begin position="620"/>
        <end position="645"/>
    </location>
</feature>
<feature type="transmembrane region" description="Helical" evidence="2">
    <location>
        <begin position="451"/>
        <end position="470"/>
    </location>
</feature>